<gene>
    <name evidence="2" type="ORF">CSUI_006810</name>
</gene>
<keyword evidence="3" id="KW-1185">Reference proteome</keyword>
<dbReference type="GeneID" id="94430173"/>
<keyword evidence="1" id="KW-0472">Membrane</keyword>
<comment type="caution">
    <text evidence="2">The sequence shown here is derived from an EMBL/GenBank/DDBJ whole genome shotgun (WGS) entry which is preliminary data.</text>
</comment>
<sequence>MCISFSTRLFLVFLSFVVVFFLSFFLFFSFIHLILIDTWREKKENKKNISSRLTPTKHHYNPYLIPSPPSLLSFSSSSSPLYSSSLPLSFSSCSFLSHAKPRGKREEEEEERSV</sequence>
<evidence type="ECO:0008006" key="4">
    <source>
        <dbReference type="Google" id="ProtNLM"/>
    </source>
</evidence>
<dbReference type="VEuPathDB" id="ToxoDB:CSUI_006810"/>
<dbReference type="AlphaFoldDB" id="A0A2C6JYD6"/>
<reference evidence="2 3" key="1">
    <citation type="journal article" date="2017" name="Int. J. Parasitol.">
        <title>The genome of the protozoan parasite Cystoisospora suis and a reverse vaccinology approach to identify vaccine candidates.</title>
        <authorList>
            <person name="Palmieri N."/>
            <person name="Shrestha A."/>
            <person name="Ruttkowski B."/>
            <person name="Beck T."/>
            <person name="Vogl C."/>
            <person name="Tomley F."/>
            <person name="Blake D.P."/>
            <person name="Joachim A."/>
        </authorList>
    </citation>
    <scope>NUCLEOTIDE SEQUENCE [LARGE SCALE GENOMIC DNA]</scope>
    <source>
        <strain evidence="2 3">Wien I</strain>
    </source>
</reference>
<keyword evidence="1" id="KW-1133">Transmembrane helix</keyword>
<name>A0A2C6JYD6_9APIC</name>
<dbReference type="RefSeq" id="XP_067921062.1">
    <property type="nucleotide sequence ID" value="XM_068066962.1"/>
</dbReference>
<feature type="transmembrane region" description="Helical" evidence="1">
    <location>
        <begin position="12"/>
        <end position="36"/>
    </location>
</feature>
<protein>
    <recommendedName>
        <fullName evidence="4">Transmembrane protein</fullName>
    </recommendedName>
</protein>
<organism evidence="2 3">
    <name type="scientific">Cystoisospora suis</name>
    <dbReference type="NCBI Taxonomy" id="483139"/>
    <lineage>
        <taxon>Eukaryota</taxon>
        <taxon>Sar</taxon>
        <taxon>Alveolata</taxon>
        <taxon>Apicomplexa</taxon>
        <taxon>Conoidasida</taxon>
        <taxon>Coccidia</taxon>
        <taxon>Eucoccidiorida</taxon>
        <taxon>Eimeriorina</taxon>
        <taxon>Sarcocystidae</taxon>
        <taxon>Cystoisospora</taxon>
    </lineage>
</organism>
<proteinExistence type="predicted"/>
<dbReference type="EMBL" id="MIGC01003502">
    <property type="protein sequence ID" value="PHJ19361.1"/>
    <property type="molecule type" value="Genomic_DNA"/>
</dbReference>
<accession>A0A2C6JYD6</accession>
<dbReference type="Proteomes" id="UP000221165">
    <property type="component" value="Unassembled WGS sequence"/>
</dbReference>
<evidence type="ECO:0000313" key="3">
    <source>
        <dbReference type="Proteomes" id="UP000221165"/>
    </source>
</evidence>
<keyword evidence="1" id="KW-0812">Transmembrane</keyword>
<evidence type="ECO:0000256" key="1">
    <source>
        <dbReference type="SAM" id="Phobius"/>
    </source>
</evidence>
<evidence type="ECO:0000313" key="2">
    <source>
        <dbReference type="EMBL" id="PHJ19361.1"/>
    </source>
</evidence>